<sequence>MSSSDLPLPDRHAGSDVQHATLTIDVFFDFICPWCWIGSRHLKHALSTFTARHPDVKPNVRWHAYRLLPEIPAEGVPYQPFYVRRLGSAEAVSARRAQVRHAGLAAGVAFNFERIGVMPNTQRAHSLIDKYRRPDSGEALAQRIERVFQAYFVEGADIGNEDVLRHLEAEFDSAQGPAIAACAPAAAEPEPGQIAISGVPYFVFNAAFAVSGAHPPESLLQAMEHAMQASASPSP</sequence>
<dbReference type="EMBL" id="JAMXHT010000005">
    <property type="protein sequence ID" value="MCO5399546.1"/>
    <property type="molecule type" value="Genomic_DNA"/>
</dbReference>
<feature type="domain" description="DSBA-like thioredoxin" evidence="1">
    <location>
        <begin position="23"/>
        <end position="223"/>
    </location>
</feature>
<reference evidence="2" key="1">
    <citation type="submission" date="2022-06" db="EMBL/GenBank/DDBJ databases">
        <authorList>
            <person name="Lu C.-H."/>
        </authorList>
    </citation>
    <scope>NUCLEOTIDE SEQUENCE</scope>
    <source>
        <strain evidence="2">21MJYT02-11</strain>
    </source>
</reference>
<dbReference type="Pfam" id="PF01323">
    <property type="entry name" value="DSBA"/>
    <property type="match status" value="1"/>
</dbReference>
<dbReference type="RefSeq" id="WP_252681846.1">
    <property type="nucleotide sequence ID" value="NZ_JAMXHT010000005.1"/>
</dbReference>
<dbReference type="PANTHER" id="PTHR13887:SF41">
    <property type="entry name" value="THIOREDOXIN SUPERFAMILY PROTEIN"/>
    <property type="match status" value="1"/>
</dbReference>
<accession>A0ABT1AMA8</accession>
<dbReference type="InterPro" id="IPR001853">
    <property type="entry name" value="DSBA-like_thioredoxin_dom"/>
</dbReference>
<name>A0ABT1AMA8_9RALS</name>
<dbReference type="Proteomes" id="UP001162811">
    <property type="component" value="Unassembled WGS sequence"/>
</dbReference>
<gene>
    <name evidence="2" type="ORF">NG900_15215</name>
</gene>
<comment type="caution">
    <text evidence="2">The sequence shown here is derived from an EMBL/GenBank/DDBJ whole genome shotgun (WGS) entry which is preliminary data.</text>
</comment>
<reference evidence="2" key="2">
    <citation type="journal article" date="2023" name="Front. Microbiol.">
        <title>Ralstonia chuxiongensis sp. nov., Ralstonia mojiangensis sp. nov., and Ralstonia soli sp. nov., isolated from tobacco fields, are three novel species in the family Burkholderiaceae.</title>
        <authorList>
            <person name="Lu C.H."/>
            <person name="Zhang Y.Y."/>
            <person name="Jiang N."/>
            <person name="Chen W."/>
            <person name="Shao X."/>
            <person name="Zhao Z.M."/>
            <person name="Lu W.L."/>
            <person name="Hu X."/>
            <person name="Xi Y.X."/>
            <person name="Zou S.Y."/>
            <person name="Wei Q.J."/>
            <person name="Lin Z.L."/>
            <person name="Gong L."/>
            <person name="Gai X.T."/>
            <person name="Zhang L.Q."/>
            <person name="Li J.Y."/>
            <person name="Jin Y."/>
            <person name="Xia Z.Y."/>
        </authorList>
    </citation>
    <scope>NUCLEOTIDE SEQUENCE</scope>
    <source>
        <strain evidence="2">21MJYT02-11</strain>
    </source>
</reference>
<keyword evidence="3" id="KW-1185">Reference proteome</keyword>
<dbReference type="CDD" id="cd03024">
    <property type="entry name" value="DsbA_FrnE"/>
    <property type="match status" value="1"/>
</dbReference>
<dbReference type="PANTHER" id="PTHR13887">
    <property type="entry name" value="GLUTATHIONE S-TRANSFERASE KAPPA"/>
    <property type="match status" value="1"/>
</dbReference>
<dbReference type="Gene3D" id="3.40.30.10">
    <property type="entry name" value="Glutaredoxin"/>
    <property type="match status" value="1"/>
</dbReference>
<evidence type="ECO:0000259" key="1">
    <source>
        <dbReference type="Pfam" id="PF01323"/>
    </source>
</evidence>
<evidence type="ECO:0000313" key="2">
    <source>
        <dbReference type="EMBL" id="MCO5399546.1"/>
    </source>
</evidence>
<protein>
    <submittedName>
        <fullName evidence="2">DsbA family oxidoreductase</fullName>
    </submittedName>
</protein>
<evidence type="ECO:0000313" key="3">
    <source>
        <dbReference type="Proteomes" id="UP001162811"/>
    </source>
</evidence>
<proteinExistence type="predicted"/>
<dbReference type="SUPFAM" id="SSF52833">
    <property type="entry name" value="Thioredoxin-like"/>
    <property type="match status" value="1"/>
</dbReference>
<organism evidence="2 3">
    <name type="scientific">Ralstonia soli</name>
    <dbReference type="NCBI Taxonomy" id="2953896"/>
    <lineage>
        <taxon>Bacteria</taxon>
        <taxon>Pseudomonadati</taxon>
        <taxon>Pseudomonadota</taxon>
        <taxon>Betaproteobacteria</taxon>
        <taxon>Burkholderiales</taxon>
        <taxon>Burkholderiaceae</taxon>
        <taxon>Ralstonia</taxon>
    </lineage>
</organism>
<dbReference type="InterPro" id="IPR036249">
    <property type="entry name" value="Thioredoxin-like_sf"/>
</dbReference>